<evidence type="ECO:0000313" key="3">
    <source>
        <dbReference type="Proteomes" id="UP000320801"/>
    </source>
</evidence>
<dbReference type="Proteomes" id="UP000320801">
    <property type="component" value="Unassembled WGS sequence"/>
</dbReference>
<reference evidence="2 3" key="1">
    <citation type="submission" date="2019-03" db="EMBL/GenBank/DDBJ databases">
        <title>Characterization of a novel Mycoplasma cynos real-time PCR assay.</title>
        <authorList>
            <person name="Tallmadge R.L."/>
            <person name="Mitchell P.K."/>
            <person name="Goodman L."/>
        </authorList>
    </citation>
    <scope>NUCLEOTIDE SEQUENCE [LARGE SCALE GENOMIC DNA]</scope>
    <source>
        <strain evidence="2 3">1642</strain>
    </source>
</reference>
<proteinExistence type="predicted"/>
<evidence type="ECO:0000313" key="2">
    <source>
        <dbReference type="EMBL" id="TQC53996.1"/>
    </source>
</evidence>
<feature type="domain" description="YlxR" evidence="1">
    <location>
        <begin position="6"/>
        <end position="81"/>
    </location>
</feature>
<dbReference type="PANTHER" id="PTHR34215">
    <property type="entry name" value="BLL0784 PROTEIN"/>
    <property type="match status" value="1"/>
</dbReference>
<gene>
    <name evidence="2" type="ORF">E1I18_00865</name>
</gene>
<dbReference type="RefSeq" id="WP_141483725.1">
    <property type="nucleotide sequence ID" value="NZ_SMDN01000003.1"/>
</dbReference>
<keyword evidence="3" id="KW-1185">Reference proteome</keyword>
<protein>
    <submittedName>
        <fullName evidence="2">YlxR family protein</fullName>
    </submittedName>
</protein>
<dbReference type="PANTHER" id="PTHR34215:SF1">
    <property type="entry name" value="YLXR DOMAIN-CONTAINING PROTEIN"/>
    <property type="match status" value="1"/>
</dbReference>
<dbReference type="EMBL" id="SMDN01000003">
    <property type="protein sequence ID" value="TQC53996.1"/>
    <property type="molecule type" value="Genomic_DNA"/>
</dbReference>
<dbReference type="InterPro" id="IPR037465">
    <property type="entry name" value="YlxR"/>
</dbReference>
<dbReference type="OrthoDB" id="398624at2"/>
<dbReference type="InterPro" id="IPR035931">
    <property type="entry name" value="YlxR-like_sf"/>
</dbReference>
<comment type="caution">
    <text evidence="2">The sequence shown here is derived from an EMBL/GenBank/DDBJ whole genome shotgun (WGS) entry which is preliminary data.</text>
</comment>
<evidence type="ECO:0000259" key="1">
    <source>
        <dbReference type="Pfam" id="PF04296"/>
    </source>
</evidence>
<dbReference type="SUPFAM" id="SSF64376">
    <property type="entry name" value="YlxR-like"/>
    <property type="match status" value="1"/>
</dbReference>
<dbReference type="Pfam" id="PF04296">
    <property type="entry name" value="YlxR"/>
    <property type="match status" value="1"/>
</dbReference>
<organism evidence="2 3">
    <name type="scientific">Mycoplasmopsis mucosicanis</name>
    <dbReference type="NCBI Taxonomy" id="458208"/>
    <lineage>
        <taxon>Bacteria</taxon>
        <taxon>Bacillati</taxon>
        <taxon>Mycoplasmatota</taxon>
        <taxon>Mycoplasmoidales</taxon>
        <taxon>Metamycoplasmataceae</taxon>
        <taxon>Mycoplasmopsis</taxon>
    </lineage>
</organism>
<dbReference type="InterPro" id="IPR007393">
    <property type="entry name" value="YlxR_dom"/>
</dbReference>
<dbReference type="Gene3D" id="3.30.1230.10">
    <property type="entry name" value="YlxR-like"/>
    <property type="match status" value="1"/>
</dbReference>
<sequence length="93" mass="10850">MNQTTRKCIVSGKILPVDELIRFDYKKDTNTISLDLDKTKKGRGCYLYLSEENWACVLKTKALNRAFRTNVTKETYAQIEKELKEAKCLKRID</sequence>
<name>A0A507SSD6_9BACT</name>
<dbReference type="AlphaFoldDB" id="A0A507SSD6"/>
<accession>A0A507SSD6</accession>